<protein>
    <submittedName>
        <fullName evidence="1">Uncharacterized protein</fullName>
    </submittedName>
</protein>
<name>A0A4P2TE83_9CAUD</name>
<accession>A0A4P2TE83</accession>
<reference evidence="1 2" key="1">
    <citation type="submission" date="2018-05" db="EMBL/GenBank/DDBJ databases">
        <title>Whole genome sequencing of Vibrio phage VP-1.</title>
        <authorList>
            <person name="Nandita M."/>
            <person name="Bhat S.G."/>
        </authorList>
    </citation>
    <scope>NUCLEOTIDE SEQUENCE [LARGE SCALE GENOMIC DNA]</scope>
</reference>
<dbReference type="Proteomes" id="UP000305753">
    <property type="component" value="Segment"/>
</dbReference>
<proteinExistence type="predicted"/>
<sequence length="194" mass="22268">MNTVIPTIQTLLDRKELVNDIPTIEAITNTLLRDVHGTKRQVVIYEPREEAVKKWIKNWVEFEMGSRRSLDLNIIPTGNAKKQLLENSVTRESFRRFYNPRLYENGGHHALLSAPSIVIDEWSNIPTYHVYIDHKGNIFAAFAIYGSSLNNWADKVGLKESISSNKSVPTHYVEAVDEFFVSPRKAVELKLQNM</sequence>
<organism evidence="1 2">
    <name type="scientific">Vibrio phage VP-1</name>
    <dbReference type="NCBI Taxonomy" id="2234088"/>
    <lineage>
        <taxon>Viruses</taxon>
        <taxon>Duplodnaviria</taxon>
        <taxon>Heunggongvirae</taxon>
        <taxon>Uroviricota</taxon>
        <taxon>Caudoviricetes</taxon>
        <taxon>Pantevenvirales</taxon>
        <taxon>Ackermannviridae</taxon>
        <taxon>Vapseptimavirus</taxon>
        <taxon>Vapseptimavirus VAP7</taxon>
    </lineage>
</organism>
<evidence type="ECO:0000313" key="2">
    <source>
        <dbReference type="Proteomes" id="UP000305753"/>
    </source>
</evidence>
<dbReference type="EMBL" id="MH363700">
    <property type="protein sequence ID" value="AWY10135.1"/>
    <property type="molecule type" value="Genomic_DNA"/>
</dbReference>
<evidence type="ECO:0000313" key="1">
    <source>
        <dbReference type="EMBL" id="AWY10135.1"/>
    </source>
</evidence>